<sequence>MENKLKFIIERLLGRKLQPEDGVSAAEITEAEKKSGSPLPPVLQSFYRLAGKEETVMDSFQHFTPLETLFTEGDKLVFLEENQGVCVWGIALNETASDQATVYQCPYPDDKWYAEDDTLTAFLEAVLYYQFAQGGYEWVSALYTGMDDKEIAMVLEDAQHWEKVVNQPGNLIIYWYQDTLVWYFPDKEGGVSETLFASCRTEDALAYMEDRYSFKEL</sequence>
<protein>
    <recommendedName>
        <fullName evidence="3">Knr4/Smi1-like domain-containing protein</fullName>
    </recommendedName>
</protein>
<accession>A0A847RZV9</accession>
<dbReference type="RefSeq" id="WP_168874191.1">
    <property type="nucleotide sequence ID" value="NZ_JABAIA010000003.1"/>
</dbReference>
<proteinExistence type="predicted"/>
<evidence type="ECO:0000313" key="1">
    <source>
        <dbReference type="EMBL" id="NLR68266.1"/>
    </source>
</evidence>
<dbReference type="AlphaFoldDB" id="A0A847RZV9"/>
<reference evidence="1 2" key="1">
    <citation type="submission" date="2020-04" db="EMBL/GenBank/DDBJ databases">
        <authorList>
            <person name="Yin C."/>
        </authorList>
    </citation>
    <scope>NUCLEOTIDE SEQUENCE [LARGE SCALE GENOMIC DNA]</scope>
    <source>
        <strain evidence="1 2">Ae27</strain>
    </source>
</reference>
<comment type="caution">
    <text evidence="1">The sequence shown here is derived from an EMBL/GenBank/DDBJ whole genome shotgun (WGS) entry which is preliminary data.</text>
</comment>
<dbReference type="SUPFAM" id="SSF160631">
    <property type="entry name" value="SMI1/KNR4-like"/>
    <property type="match status" value="1"/>
</dbReference>
<dbReference type="EMBL" id="JABAIA010000003">
    <property type="protein sequence ID" value="NLR68266.1"/>
    <property type="molecule type" value="Genomic_DNA"/>
</dbReference>
<evidence type="ECO:0000313" key="2">
    <source>
        <dbReference type="Proteomes" id="UP000570474"/>
    </source>
</evidence>
<evidence type="ECO:0008006" key="3">
    <source>
        <dbReference type="Google" id="ProtNLM"/>
    </source>
</evidence>
<keyword evidence="2" id="KW-1185">Reference proteome</keyword>
<organism evidence="1 2">
    <name type="scientific">Chitinophaga varians</name>
    <dbReference type="NCBI Taxonomy" id="2202339"/>
    <lineage>
        <taxon>Bacteria</taxon>
        <taxon>Pseudomonadati</taxon>
        <taxon>Bacteroidota</taxon>
        <taxon>Chitinophagia</taxon>
        <taxon>Chitinophagales</taxon>
        <taxon>Chitinophagaceae</taxon>
        <taxon>Chitinophaga</taxon>
    </lineage>
</organism>
<dbReference type="Proteomes" id="UP000570474">
    <property type="component" value="Unassembled WGS sequence"/>
</dbReference>
<name>A0A847RZV9_9BACT</name>
<gene>
    <name evidence="1" type="ORF">HGH92_28425</name>
</gene>
<dbReference type="InterPro" id="IPR037883">
    <property type="entry name" value="Knr4/Smi1-like_sf"/>
</dbReference>